<feature type="transmembrane region" description="Helical" evidence="1">
    <location>
        <begin position="95"/>
        <end position="114"/>
    </location>
</feature>
<keyword evidence="3" id="KW-0808">Transferase</keyword>
<dbReference type="PANTHER" id="PTHR45947:SF3">
    <property type="entry name" value="SULFOQUINOVOSYL TRANSFERASE SQD2"/>
    <property type="match status" value="1"/>
</dbReference>
<dbReference type="SUPFAM" id="SSF53756">
    <property type="entry name" value="UDP-Glycosyltransferase/glycogen phosphorylase"/>
    <property type="match status" value="1"/>
</dbReference>
<dbReference type="InterPro" id="IPR050194">
    <property type="entry name" value="Glycosyltransferase_grp1"/>
</dbReference>
<dbReference type="PANTHER" id="PTHR45947">
    <property type="entry name" value="SULFOQUINOVOSYL TRANSFERASE SQD2"/>
    <property type="match status" value="1"/>
</dbReference>
<dbReference type="STRING" id="150146.SAMN05443667_10324"/>
<keyword evidence="1" id="KW-0472">Membrane</keyword>
<evidence type="ECO:0000259" key="2">
    <source>
        <dbReference type="Pfam" id="PF00534"/>
    </source>
</evidence>
<keyword evidence="4" id="KW-1185">Reference proteome</keyword>
<proteinExistence type="predicted"/>
<protein>
    <submittedName>
        <fullName evidence="3">Glycosyl transferases group 1</fullName>
    </submittedName>
</protein>
<reference evidence="4" key="1">
    <citation type="submission" date="2016-10" db="EMBL/GenBank/DDBJ databases">
        <authorList>
            <person name="Varghese N."/>
            <person name="Submissions S."/>
        </authorList>
    </citation>
    <scope>NUCLEOTIDE SEQUENCE [LARGE SCALE GENOMIC DNA]</scope>
    <source>
        <strain evidence="4">DSM 22376</strain>
    </source>
</reference>
<sequence>MCFAKRVNKLYNFVMTKVTLLTNIPAPYREKMHELVSEYLGGAYTVVYCAEKESDRKWKVKYGNYDKLVLSKISSNAVHNNPEVIKYLNKLNPDVVVIMGFYPTMLYAYLWSLFRAKKLIVFTDGTLQSESHLSLIHKIVRRIVFLKTSAFVGPSEASAALYESYGINKNKFYRTYLSVNNKLFINGSSIDKKFDLMFSGQFIDRKMPLFFVEIARLVKKQFGKCDVLILGNGILEKDILTLLDKYNIDYSFPGFINQEELPKYYAQSKLFLFPTVNDPWGVVVNEAMASGMPVITCSNAGVANDLVINDLNGYVLPLSEMVWVDKIVEIFNDDTTYKRLSVNAISHVQKYSFDNAAKGIVDAVNSVL</sequence>
<accession>A0A1H3ZRP8</accession>
<gene>
    <name evidence="3" type="ORF">SAMN05443667_10324</name>
</gene>
<keyword evidence="1" id="KW-0812">Transmembrane</keyword>
<dbReference type="AlphaFoldDB" id="A0A1H3ZRP8"/>
<dbReference type="GO" id="GO:0016757">
    <property type="term" value="F:glycosyltransferase activity"/>
    <property type="evidence" value="ECO:0007669"/>
    <property type="project" value="InterPro"/>
</dbReference>
<evidence type="ECO:0000313" key="3">
    <source>
        <dbReference type="EMBL" id="SEA25944.1"/>
    </source>
</evidence>
<evidence type="ECO:0000313" key="4">
    <source>
        <dbReference type="Proteomes" id="UP000198951"/>
    </source>
</evidence>
<name>A0A1H3ZRP8_9FLAO</name>
<dbReference type="Gene3D" id="3.40.50.2000">
    <property type="entry name" value="Glycogen Phosphorylase B"/>
    <property type="match status" value="2"/>
</dbReference>
<keyword evidence="1" id="KW-1133">Transmembrane helix</keyword>
<dbReference type="Pfam" id="PF00534">
    <property type="entry name" value="Glycos_transf_1"/>
    <property type="match status" value="1"/>
</dbReference>
<organism evidence="3 4">
    <name type="scientific">Flavobacterium gillisiae</name>
    <dbReference type="NCBI Taxonomy" id="150146"/>
    <lineage>
        <taxon>Bacteria</taxon>
        <taxon>Pseudomonadati</taxon>
        <taxon>Bacteroidota</taxon>
        <taxon>Flavobacteriia</taxon>
        <taxon>Flavobacteriales</taxon>
        <taxon>Flavobacteriaceae</taxon>
        <taxon>Flavobacterium</taxon>
    </lineage>
</organism>
<evidence type="ECO:0000256" key="1">
    <source>
        <dbReference type="SAM" id="Phobius"/>
    </source>
</evidence>
<dbReference type="CDD" id="cd03801">
    <property type="entry name" value="GT4_PimA-like"/>
    <property type="match status" value="1"/>
</dbReference>
<dbReference type="InterPro" id="IPR001296">
    <property type="entry name" value="Glyco_trans_1"/>
</dbReference>
<dbReference type="EMBL" id="FNRD01000003">
    <property type="protein sequence ID" value="SEA25944.1"/>
    <property type="molecule type" value="Genomic_DNA"/>
</dbReference>
<dbReference type="Proteomes" id="UP000198951">
    <property type="component" value="Unassembled WGS sequence"/>
</dbReference>
<feature type="domain" description="Glycosyl transferase family 1" evidence="2">
    <location>
        <begin position="191"/>
        <end position="345"/>
    </location>
</feature>